<comment type="caution">
    <text evidence="1">The sequence shown here is derived from an EMBL/GenBank/DDBJ whole genome shotgun (WGS) entry which is preliminary data.</text>
</comment>
<evidence type="ECO:0000313" key="2">
    <source>
        <dbReference type="Proteomes" id="UP000735302"/>
    </source>
</evidence>
<evidence type="ECO:0000313" key="1">
    <source>
        <dbReference type="EMBL" id="GFO24879.1"/>
    </source>
</evidence>
<reference evidence="1 2" key="1">
    <citation type="journal article" date="2021" name="Elife">
        <title>Chloroplast acquisition without the gene transfer in kleptoplastic sea slugs, Plakobranchus ocellatus.</title>
        <authorList>
            <person name="Maeda T."/>
            <person name="Takahashi S."/>
            <person name="Yoshida T."/>
            <person name="Shimamura S."/>
            <person name="Takaki Y."/>
            <person name="Nagai Y."/>
            <person name="Toyoda A."/>
            <person name="Suzuki Y."/>
            <person name="Arimoto A."/>
            <person name="Ishii H."/>
            <person name="Satoh N."/>
            <person name="Nishiyama T."/>
            <person name="Hasebe M."/>
            <person name="Maruyama T."/>
            <person name="Minagawa J."/>
            <person name="Obokata J."/>
            <person name="Shigenobu S."/>
        </authorList>
    </citation>
    <scope>NUCLEOTIDE SEQUENCE [LARGE SCALE GENOMIC DNA]</scope>
</reference>
<keyword evidence="2" id="KW-1185">Reference proteome</keyword>
<dbReference type="EMBL" id="BLXT01005660">
    <property type="protein sequence ID" value="GFO24879.1"/>
    <property type="molecule type" value="Genomic_DNA"/>
</dbReference>
<dbReference type="AlphaFoldDB" id="A0AAV4C171"/>
<name>A0AAV4C171_9GAST</name>
<organism evidence="1 2">
    <name type="scientific">Plakobranchus ocellatus</name>
    <dbReference type="NCBI Taxonomy" id="259542"/>
    <lineage>
        <taxon>Eukaryota</taxon>
        <taxon>Metazoa</taxon>
        <taxon>Spiralia</taxon>
        <taxon>Lophotrochozoa</taxon>
        <taxon>Mollusca</taxon>
        <taxon>Gastropoda</taxon>
        <taxon>Heterobranchia</taxon>
        <taxon>Euthyneura</taxon>
        <taxon>Panpulmonata</taxon>
        <taxon>Sacoglossa</taxon>
        <taxon>Placobranchoidea</taxon>
        <taxon>Plakobranchidae</taxon>
        <taxon>Plakobranchus</taxon>
    </lineage>
</organism>
<gene>
    <name evidence="1" type="ORF">PoB_005138400</name>
</gene>
<proteinExistence type="predicted"/>
<accession>A0AAV4C171</accession>
<protein>
    <submittedName>
        <fullName evidence="1">Uncharacterized protein</fullName>
    </submittedName>
</protein>
<sequence>MGDCKGAGQNPIALLWRAIDAAMFTPDCSATNISRWTPTIALTGSWETVLAAAVALTEVVREDVADYIGCNAYDRSSVTMLFPHSATLPSSSTADLLIS</sequence>
<dbReference type="Proteomes" id="UP000735302">
    <property type="component" value="Unassembled WGS sequence"/>
</dbReference>